<dbReference type="eggNOG" id="KOG1550">
    <property type="taxonomic scope" value="Eukaryota"/>
</dbReference>
<dbReference type="InterPro" id="IPR011990">
    <property type="entry name" value="TPR-like_helical_dom_sf"/>
</dbReference>
<gene>
    <name evidence="4" type="ORF">H310_04782</name>
</gene>
<feature type="chain" id="PRO_5001535057" description="Pentacotripeptide-repeat region of PRORP domain-containing protein" evidence="3">
    <location>
        <begin position="18"/>
        <end position="626"/>
    </location>
</feature>
<proteinExistence type="inferred from homology"/>
<dbReference type="STRING" id="157072.A0A024UAH3"/>
<dbReference type="InterPro" id="IPR006597">
    <property type="entry name" value="Sel1-like"/>
</dbReference>
<evidence type="ECO:0000256" key="3">
    <source>
        <dbReference type="SAM" id="SignalP"/>
    </source>
</evidence>
<dbReference type="PANTHER" id="PTHR11102">
    <property type="entry name" value="SEL-1-LIKE PROTEIN"/>
    <property type="match status" value="1"/>
</dbReference>
<reference evidence="4" key="1">
    <citation type="submission" date="2013-12" db="EMBL/GenBank/DDBJ databases">
        <title>The Genome Sequence of Aphanomyces invadans NJM9701.</title>
        <authorList>
            <consortium name="The Broad Institute Genomics Platform"/>
            <person name="Russ C."/>
            <person name="Tyler B."/>
            <person name="van West P."/>
            <person name="Dieguez-Uribeondo J."/>
            <person name="Young S.K."/>
            <person name="Zeng Q."/>
            <person name="Gargeya S."/>
            <person name="Fitzgerald M."/>
            <person name="Abouelleil A."/>
            <person name="Alvarado L."/>
            <person name="Chapman S.B."/>
            <person name="Gainer-Dewar J."/>
            <person name="Goldberg J."/>
            <person name="Griggs A."/>
            <person name="Gujja S."/>
            <person name="Hansen M."/>
            <person name="Howarth C."/>
            <person name="Imamovic A."/>
            <person name="Ireland A."/>
            <person name="Larimer J."/>
            <person name="McCowan C."/>
            <person name="Murphy C."/>
            <person name="Pearson M."/>
            <person name="Poon T.W."/>
            <person name="Priest M."/>
            <person name="Roberts A."/>
            <person name="Saif S."/>
            <person name="Shea T."/>
            <person name="Sykes S."/>
            <person name="Wortman J."/>
            <person name="Nusbaum C."/>
            <person name="Birren B."/>
        </authorList>
    </citation>
    <scope>NUCLEOTIDE SEQUENCE [LARGE SCALE GENOMIC DNA]</scope>
    <source>
        <strain evidence="4">NJM9701</strain>
    </source>
</reference>
<dbReference type="PANTHER" id="PTHR11102:SF147">
    <property type="entry name" value="SEL1L ADAPTOR SUBUNIT OF ERAD E3 UBIQUITIN LIGASE"/>
    <property type="match status" value="1"/>
</dbReference>
<evidence type="ECO:0008006" key="5">
    <source>
        <dbReference type="Google" id="ProtNLM"/>
    </source>
</evidence>
<dbReference type="Gene3D" id="1.25.40.10">
    <property type="entry name" value="Tetratricopeptide repeat domain"/>
    <property type="match status" value="3"/>
</dbReference>
<dbReference type="EMBL" id="KI913959">
    <property type="protein sequence ID" value="ETW03274.1"/>
    <property type="molecule type" value="Genomic_DNA"/>
</dbReference>
<feature type="signal peptide" evidence="3">
    <location>
        <begin position="1"/>
        <end position="17"/>
    </location>
</feature>
<dbReference type="RefSeq" id="XP_008867503.1">
    <property type="nucleotide sequence ID" value="XM_008869281.1"/>
</dbReference>
<dbReference type="AlphaFoldDB" id="A0A024UAH3"/>
<organism evidence="4">
    <name type="scientific">Aphanomyces invadans</name>
    <dbReference type="NCBI Taxonomy" id="157072"/>
    <lineage>
        <taxon>Eukaryota</taxon>
        <taxon>Sar</taxon>
        <taxon>Stramenopiles</taxon>
        <taxon>Oomycota</taxon>
        <taxon>Saprolegniomycetes</taxon>
        <taxon>Saprolegniales</taxon>
        <taxon>Verrucalvaceae</taxon>
        <taxon>Aphanomyces</taxon>
    </lineage>
</organism>
<protein>
    <recommendedName>
        <fullName evidence="5">Pentacotripeptide-repeat region of PRORP domain-containing protein</fullName>
    </recommendedName>
</protein>
<dbReference type="SUPFAM" id="SSF81901">
    <property type="entry name" value="HCP-like"/>
    <property type="match status" value="3"/>
</dbReference>
<accession>A0A024UAH3</accession>
<feature type="region of interest" description="Disordered" evidence="2">
    <location>
        <begin position="604"/>
        <end position="626"/>
    </location>
</feature>
<keyword evidence="3" id="KW-0732">Signal</keyword>
<sequence length="626" mass="69236">MVSMALRLVAVLASVRAWNLPSNPAAVALLHDAHAQRNVDIANATALYAAVVTMGDWAATGDALFALGELSFPGEGSVDYILRSARLGNPSAQHLLALMHAVGFPHPEVKQSTATAVVYDHFASTAGHGPASKSLGYRAMFSQGVPRSCAHALVYYKRAASIAASTHDIHSHIPTYPRLPELLDAPSAHSTRQDFDKLLFLASAATKTRNGATLHRIAKLLLAQQTPPPDYKFVRKLLHQAFEWGHLAAAAQLGRLHSHGWGVPINTTRARDFFLMAPENDAEALHGLGLLNLEAGMYDGRLALHYFQAASKLGHLNSIYYAATLLTAIAPQQSRRYFEAASKSGHVLATFKFAEIMERSNEITTPFEAKCTAVVALYKRVAESVAVPLMDTALAKFQTRDYTAAYYLYRLAAEEGSEVAQTNAAFLIQRGYVTEPNVDVSRWLLRHAARQGSAYAQLELALASYANADYAEAMALYSDLVSQTKFLSSTTAYVFVSPALFTVGYMYEMGYGVPQDRRKALEHYTRLSQVERRVHLPVALWKWKWWFQDAMAHVVECVLSIKANSLQHYRPELSRVHRVHHGTISPANVVHIASMCVYMRHSRHSNRHGRDTSSPRQNRHAINELI</sequence>
<comment type="similarity">
    <text evidence="1">Belongs to the sel-1 family.</text>
</comment>
<evidence type="ECO:0000256" key="2">
    <source>
        <dbReference type="SAM" id="MobiDB-lite"/>
    </source>
</evidence>
<evidence type="ECO:0000313" key="4">
    <source>
        <dbReference type="EMBL" id="ETW03274.1"/>
    </source>
</evidence>
<dbReference type="OrthoDB" id="2384430at2759"/>
<name>A0A024UAH3_9STRA</name>
<dbReference type="SMART" id="SM00671">
    <property type="entry name" value="SEL1"/>
    <property type="match status" value="7"/>
</dbReference>
<dbReference type="InterPro" id="IPR050767">
    <property type="entry name" value="Sel1_AlgK"/>
</dbReference>
<dbReference type="Pfam" id="PF08238">
    <property type="entry name" value="Sel1"/>
    <property type="match status" value="7"/>
</dbReference>
<dbReference type="GeneID" id="20081832"/>
<dbReference type="VEuPathDB" id="FungiDB:H310_04782"/>
<evidence type="ECO:0000256" key="1">
    <source>
        <dbReference type="ARBA" id="ARBA00038101"/>
    </source>
</evidence>